<dbReference type="EMBL" id="JAIWYP010000008">
    <property type="protein sequence ID" value="KAH3785679.1"/>
    <property type="molecule type" value="Genomic_DNA"/>
</dbReference>
<proteinExistence type="predicted"/>
<reference evidence="2" key="2">
    <citation type="submission" date="2020-11" db="EMBL/GenBank/DDBJ databases">
        <authorList>
            <person name="McCartney M.A."/>
            <person name="Auch B."/>
            <person name="Kono T."/>
            <person name="Mallez S."/>
            <person name="Becker A."/>
            <person name="Gohl D.M."/>
            <person name="Silverstein K.A.T."/>
            <person name="Koren S."/>
            <person name="Bechman K.B."/>
            <person name="Herman A."/>
            <person name="Abrahante J.E."/>
            <person name="Garbe J."/>
        </authorList>
    </citation>
    <scope>NUCLEOTIDE SEQUENCE</scope>
    <source>
        <strain evidence="2">Duluth1</strain>
        <tissue evidence="2">Whole animal</tissue>
    </source>
</reference>
<dbReference type="Proteomes" id="UP000828390">
    <property type="component" value="Unassembled WGS sequence"/>
</dbReference>
<accession>A0A9D4ERS7</accession>
<dbReference type="AlphaFoldDB" id="A0A9D4ERS7"/>
<feature type="compositionally biased region" description="Polar residues" evidence="1">
    <location>
        <begin position="62"/>
        <end position="71"/>
    </location>
</feature>
<reference evidence="2" key="1">
    <citation type="journal article" date="2019" name="bioRxiv">
        <title>The Genome of the Zebra Mussel, Dreissena polymorpha: A Resource for Invasive Species Research.</title>
        <authorList>
            <person name="McCartney M.A."/>
            <person name="Auch B."/>
            <person name="Kono T."/>
            <person name="Mallez S."/>
            <person name="Zhang Y."/>
            <person name="Obille A."/>
            <person name="Becker A."/>
            <person name="Abrahante J.E."/>
            <person name="Garbe J."/>
            <person name="Badalamenti J.P."/>
            <person name="Herman A."/>
            <person name="Mangelson H."/>
            <person name="Liachko I."/>
            <person name="Sullivan S."/>
            <person name="Sone E.D."/>
            <person name="Koren S."/>
            <person name="Silverstein K.A.T."/>
            <person name="Beckman K.B."/>
            <person name="Gohl D.M."/>
        </authorList>
    </citation>
    <scope>NUCLEOTIDE SEQUENCE</scope>
    <source>
        <strain evidence="2">Duluth1</strain>
        <tissue evidence="2">Whole animal</tissue>
    </source>
</reference>
<evidence type="ECO:0000313" key="3">
    <source>
        <dbReference type="Proteomes" id="UP000828390"/>
    </source>
</evidence>
<comment type="caution">
    <text evidence="2">The sequence shown here is derived from an EMBL/GenBank/DDBJ whole genome shotgun (WGS) entry which is preliminary data.</text>
</comment>
<evidence type="ECO:0000256" key="1">
    <source>
        <dbReference type="SAM" id="MobiDB-lite"/>
    </source>
</evidence>
<feature type="compositionally biased region" description="Basic and acidic residues" evidence="1">
    <location>
        <begin position="75"/>
        <end position="85"/>
    </location>
</feature>
<evidence type="ECO:0000313" key="2">
    <source>
        <dbReference type="EMBL" id="KAH3785679.1"/>
    </source>
</evidence>
<keyword evidence="3" id="KW-1185">Reference proteome</keyword>
<protein>
    <submittedName>
        <fullName evidence="2">Uncharacterized protein</fullName>
    </submittedName>
</protein>
<feature type="region of interest" description="Disordered" evidence="1">
    <location>
        <begin position="62"/>
        <end position="85"/>
    </location>
</feature>
<name>A0A9D4ERS7_DREPO</name>
<gene>
    <name evidence="2" type="ORF">DPMN_163773</name>
</gene>
<organism evidence="2 3">
    <name type="scientific">Dreissena polymorpha</name>
    <name type="common">Zebra mussel</name>
    <name type="synonym">Mytilus polymorpha</name>
    <dbReference type="NCBI Taxonomy" id="45954"/>
    <lineage>
        <taxon>Eukaryota</taxon>
        <taxon>Metazoa</taxon>
        <taxon>Spiralia</taxon>
        <taxon>Lophotrochozoa</taxon>
        <taxon>Mollusca</taxon>
        <taxon>Bivalvia</taxon>
        <taxon>Autobranchia</taxon>
        <taxon>Heteroconchia</taxon>
        <taxon>Euheterodonta</taxon>
        <taxon>Imparidentia</taxon>
        <taxon>Neoheterodontei</taxon>
        <taxon>Myida</taxon>
        <taxon>Dreissenoidea</taxon>
        <taxon>Dreissenidae</taxon>
        <taxon>Dreissena</taxon>
    </lineage>
</organism>
<sequence>MDLQSRKENNTGFSGDATVIKAENAVEASDEYDFSATTEPINMNVYGHLGSHDHDDAYDVASCTQKQQTQEEMNDYDRLDKRSLQ</sequence>